<evidence type="ECO:0000313" key="1">
    <source>
        <dbReference type="EMBL" id="MVT44964.1"/>
    </source>
</evidence>
<evidence type="ECO:0000313" key="2">
    <source>
        <dbReference type="Proteomes" id="UP000468388"/>
    </source>
</evidence>
<gene>
    <name evidence="1" type="ORF">GO495_30520</name>
</gene>
<dbReference type="Pfam" id="PF22668">
    <property type="entry name" value="DUF7009"/>
    <property type="match status" value="1"/>
</dbReference>
<sequence length="118" mass="13443">MKIRIRGNSIRYRLDKKDIEILQVEQQVSETTTIGVAALHFTITAGEPSIKLEQTTITLFVPAQQLKNWILTEQVGFSMELPNPDNSTLQILVEKDFKCLTERNEDESMAFDNPTKSC</sequence>
<dbReference type="Proteomes" id="UP000468388">
    <property type="component" value="Unassembled WGS sequence"/>
</dbReference>
<dbReference type="AlphaFoldDB" id="A0A6N8JJ14"/>
<dbReference type="RefSeq" id="WP_157303748.1">
    <property type="nucleotide sequence ID" value="NZ_BAAAZB010000028.1"/>
</dbReference>
<accession>A0A6N8JJ14</accession>
<proteinExistence type="predicted"/>
<dbReference type="EMBL" id="WRXO01000014">
    <property type="protein sequence ID" value="MVT44964.1"/>
    <property type="molecule type" value="Genomic_DNA"/>
</dbReference>
<comment type="caution">
    <text evidence="1">The sequence shown here is derived from an EMBL/GenBank/DDBJ whole genome shotgun (WGS) entry which is preliminary data.</text>
</comment>
<dbReference type="OrthoDB" id="7060517at2"/>
<reference evidence="1 2" key="1">
    <citation type="submission" date="2019-12" db="EMBL/GenBank/DDBJ databases">
        <title>The draft genomic sequence of strain Chitinophaga oryziterrae JCM 16595.</title>
        <authorList>
            <person name="Zhang X."/>
        </authorList>
    </citation>
    <scope>NUCLEOTIDE SEQUENCE [LARGE SCALE GENOMIC DNA]</scope>
    <source>
        <strain evidence="1 2">JCM 16595</strain>
    </source>
</reference>
<name>A0A6N8JJ14_9BACT</name>
<dbReference type="InterPro" id="IPR053825">
    <property type="entry name" value="DUF7009"/>
</dbReference>
<protein>
    <submittedName>
        <fullName evidence="1">Uncharacterized protein</fullName>
    </submittedName>
</protein>
<organism evidence="1 2">
    <name type="scientific">Chitinophaga oryziterrae</name>
    <dbReference type="NCBI Taxonomy" id="1031224"/>
    <lineage>
        <taxon>Bacteria</taxon>
        <taxon>Pseudomonadati</taxon>
        <taxon>Bacteroidota</taxon>
        <taxon>Chitinophagia</taxon>
        <taxon>Chitinophagales</taxon>
        <taxon>Chitinophagaceae</taxon>
        <taxon>Chitinophaga</taxon>
    </lineage>
</organism>
<keyword evidence="2" id="KW-1185">Reference proteome</keyword>